<dbReference type="OrthoDB" id="7301503at2"/>
<gene>
    <name evidence="1" type="ORF">GR156_11255</name>
</gene>
<dbReference type="SUPFAM" id="SSF53448">
    <property type="entry name" value="Nucleotide-diphospho-sugar transferases"/>
    <property type="match status" value="1"/>
</dbReference>
<organism evidence="1 2">
    <name type="scientific">Shinella zoogloeoides</name>
    <name type="common">Crabtreella saccharophila</name>
    <dbReference type="NCBI Taxonomy" id="352475"/>
    <lineage>
        <taxon>Bacteria</taxon>
        <taxon>Pseudomonadati</taxon>
        <taxon>Pseudomonadota</taxon>
        <taxon>Alphaproteobacteria</taxon>
        <taxon>Hyphomicrobiales</taxon>
        <taxon>Rhizobiaceae</taxon>
        <taxon>Shinella</taxon>
    </lineage>
</organism>
<dbReference type="InterPro" id="IPR029044">
    <property type="entry name" value="Nucleotide-diphossugar_trans"/>
</dbReference>
<evidence type="ECO:0000313" key="2">
    <source>
        <dbReference type="Proteomes" id="UP000440304"/>
    </source>
</evidence>
<accession>A0A6N8TC69</accession>
<evidence type="ECO:0000313" key="1">
    <source>
        <dbReference type="EMBL" id="MXO00883.1"/>
    </source>
</evidence>
<dbReference type="Gene3D" id="3.90.550.10">
    <property type="entry name" value="Spore Coat Polysaccharide Biosynthesis Protein SpsA, Chain A"/>
    <property type="match status" value="1"/>
</dbReference>
<dbReference type="RefSeq" id="WP_160786263.1">
    <property type="nucleotide sequence ID" value="NZ_CP086610.1"/>
</dbReference>
<proteinExistence type="predicted"/>
<sequence>MKVIVPLAGPDFVKPDGSVKAEIPVEGLPLLRRALESRSWWTSDLVTDADLVFVLHDNPPSRRFAENTLSQWYPAARQVFLSTYTRGAALTAAAGCALLSDMHEAICLDLTDILFDCEIDPKALFDQPHTGALALTFPSDKPVYSYLRRNAAGEVVETAEKRVISSEASAGVYFFRSTAVYLKALAHIMDHEAAYTHRNLFFVCPVLNGVLPQGLGIEGIPVSNIRDIKVD</sequence>
<reference evidence="1 2" key="1">
    <citation type="submission" date="2019-12" db="EMBL/GenBank/DDBJ databases">
        <title>Shinella granuli gen. nov., sp. nov., and proposal of the reclassification of Zoogloea ramigera ATCC 19623 as Shinella zoogloeoides sp. nov.</title>
        <authorList>
            <person name="Gao J."/>
        </authorList>
    </citation>
    <scope>NUCLEOTIDE SEQUENCE [LARGE SCALE GENOMIC DNA]</scope>
    <source>
        <strain evidence="1 2">DSM 287</strain>
    </source>
</reference>
<comment type="caution">
    <text evidence="1">The sequence shown here is derived from an EMBL/GenBank/DDBJ whole genome shotgun (WGS) entry which is preliminary data.</text>
</comment>
<name>A0A6N8TC69_SHIZO</name>
<dbReference type="Proteomes" id="UP000440304">
    <property type="component" value="Unassembled WGS sequence"/>
</dbReference>
<protein>
    <submittedName>
        <fullName evidence="1">Uncharacterized protein</fullName>
    </submittedName>
</protein>
<dbReference type="EMBL" id="WUML01000007">
    <property type="protein sequence ID" value="MXO00883.1"/>
    <property type="molecule type" value="Genomic_DNA"/>
</dbReference>
<dbReference type="AlphaFoldDB" id="A0A6N8TC69"/>